<dbReference type="AlphaFoldDB" id="A0AAD7VJ52"/>
<dbReference type="InterPro" id="IPR012677">
    <property type="entry name" value="Nucleotide-bd_a/b_plait_sf"/>
</dbReference>
<dbReference type="Gene3D" id="3.30.70.330">
    <property type="match status" value="1"/>
</dbReference>
<feature type="domain" description="RRM" evidence="2">
    <location>
        <begin position="133"/>
        <end position="193"/>
    </location>
</feature>
<sequence length="346" mass="38448">MRLSASFFSTRTLSYRRSLTYFWLGEFYSVNRSLCSSSGEDDKFSELGSPVTNSVSTFPKLMTAKPEPYLTDKKTLATRKASTGISLNVDMKGTLSTADNFSPAARLQPKDPSHGSKSNSRKNVSYSGALNLIVVENIPSTISLCQVKDALSVFGKITNVSMRTNLNKPSCCHVVFKSIESRKRALSIGGITILGVNLPICALHHKEITINIHNISSETSDCEVHSLCMSYGDLKGLVRTKEDAMDAVFSVKDDLHTQRLLYNLNRTILDKSKWSANLHPEDPAPSLTTKDDDAQCNLEVDINDHIAEVRRQLEHKRMLVEDLEYLHNSLIYLRANAASNNNLSDI</sequence>
<reference evidence="3" key="1">
    <citation type="journal article" date="2023" name="Science">
        <title>Elucidation of the pathway for biosynthesis of saponin adjuvants from the soapbark tree.</title>
        <authorList>
            <person name="Reed J."/>
            <person name="Orme A."/>
            <person name="El-Demerdash A."/>
            <person name="Owen C."/>
            <person name="Martin L.B.B."/>
            <person name="Misra R.C."/>
            <person name="Kikuchi S."/>
            <person name="Rejzek M."/>
            <person name="Martin A.C."/>
            <person name="Harkess A."/>
            <person name="Leebens-Mack J."/>
            <person name="Louveau T."/>
            <person name="Stephenson M.J."/>
            <person name="Osbourn A."/>
        </authorList>
    </citation>
    <scope>NUCLEOTIDE SEQUENCE</scope>
    <source>
        <strain evidence="3">S10</strain>
    </source>
</reference>
<accession>A0AAD7VJ52</accession>
<comment type="caution">
    <text evidence="3">The sequence shown here is derived from an EMBL/GenBank/DDBJ whole genome shotgun (WGS) entry which is preliminary data.</text>
</comment>
<dbReference type="Pfam" id="PF00076">
    <property type="entry name" value="RRM_1"/>
    <property type="match status" value="1"/>
</dbReference>
<dbReference type="Proteomes" id="UP001163823">
    <property type="component" value="Chromosome 3"/>
</dbReference>
<protein>
    <submittedName>
        <fullName evidence="3">Sucrose-phosphatase-related</fullName>
    </submittedName>
</protein>
<evidence type="ECO:0000313" key="3">
    <source>
        <dbReference type="EMBL" id="KAJ7977633.1"/>
    </source>
</evidence>
<dbReference type="InterPro" id="IPR035979">
    <property type="entry name" value="RBD_domain_sf"/>
</dbReference>
<name>A0AAD7VJ52_QUISA</name>
<evidence type="ECO:0000313" key="4">
    <source>
        <dbReference type="Proteomes" id="UP001163823"/>
    </source>
</evidence>
<evidence type="ECO:0000259" key="2">
    <source>
        <dbReference type="Pfam" id="PF00076"/>
    </source>
</evidence>
<gene>
    <name evidence="3" type="ORF">O6P43_007229</name>
</gene>
<feature type="region of interest" description="Disordered" evidence="1">
    <location>
        <begin position="101"/>
        <end position="122"/>
    </location>
</feature>
<dbReference type="SUPFAM" id="SSF54928">
    <property type="entry name" value="RNA-binding domain, RBD"/>
    <property type="match status" value="1"/>
</dbReference>
<dbReference type="InterPro" id="IPR000504">
    <property type="entry name" value="RRM_dom"/>
</dbReference>
<evidence type="ECO:0000256" key="1">
    <source>
        <dbReference type="SAM" id="MobiDB-lite"/>
    </source>
</evidence>
<dbReference type="GO" id="GO:0003723">
    <property type="term" value="F:RNA binding"/>
    <property type="evidence" value="ECO:0007669"/>
    <property type="project" value="InterPro"/>
</dbReference>
<dbReference type="EMBL" id="JARAOO010000003">
    <property type="protein sequence ID" value="KAJ7977633.1"/>
    <property type="molecule type" value="Genomic_DNA"/>
</dbReference>
<keyword evidence="4" id="KW-1185">Reference proteome</keyword>
<dbReference type="KEGG" id="qsa:O6P43_007229"/>
<proteinExistence type="predicted"/>
<organism evidence="3 4">
    <name type="scientific">Quillaja saponaria</name>
    <name type="common">Soap bark tree</name>
    <dbReference type="NCBI Taxonomy" id="32244"/>
    <lineage>
        <taxon>Eukaryota</taxon>
        <taxon>Viridiplantae</taxon>
        <taxon>Streptophyta</taxon>
        <taxon>Embryophyta</taxon>
        <taxon>Tracheophyta</taxon>
        <taxon>Spermatophyta</taxon>
        <taxon>Magnoliopsida</taxon>
        <taxon>eudicotyledons</taxon>
        <taxon>Gunneridae</taxon>
        <taxon>Pentapetalae</taxon>
        <taxon>rosids</taxon>
        <taxon>fabids</taxon>
        <taxon>Fabales</taxon>
        <taxon>Quillajaceae</taxon>
        <taxon>Quillaja</taxon>
    </lineage>
</organism>
<dbReference type="CDD" id="cd00590">
    <property type="entry name" value="RRM_SF"/>
    <property type="match status" value="1"/>
</dbReference>